<evidence type="ECO:0000256" key="2">
    <source>
        <dbReference type="ARBA" id="ARBA00022553"/>
    </source>
</evidence>
<feature type="domain" description="Alpha-D-phosphohexomutase alpha/beta/alpha" evidence="12">
    <location>
        <begin position="260"/>
        <end position="368"/>
    </location>
</feature>
<dbReference type="InterPro" id="IPR005843">
    <property type="entry name" value="A-D-PHexomutase_C"/>
</dbReference>
<evidence type="ECO:0000256" key="7">
    <source>
        <dbReference type="RuleBase" id="RU004326"/>
    </source>
</evidence>
<accession>A0A949PQ97</accession>
<sequence>MTRKYFGTDGIRGQANSFPMTPEIAMKVGMAVGHIFRRNGQASRVVIGKDTRRSGYMLENALVAGFTAAGMDVFLLGPIPTPAVAMLCRSLRADIGVMISASHNPFYDNGIKLFGPDGYKLSDNIELQIESLIDGDLSSHLASHGEVGKAKRVDGDIYRYIEFAKRTLPRNISLNGLRVVVDCANGAGYKVAPAALWEMGAEVITINDEPNGLNINEDCGSTHPIGLMKKVHEVRADVGIALDGDADRVLLVDETGTVIDGDQLMAVIAESWANTDRLQGGGIVATIMSNLGLERFLNERNLSLARTKVGDRYVVEHMRQHGFNVGGEQSGHIVLSDFATTGDGLISALQILAVAQEENKPLSELCHKFEPVPQLLKNVRTTGGKPLENKTVKCAIDEARDRLGVQGRLVIRPSGTEPLIRVMAEGDDRSLIEKVVNDIVGVISSNSTAA</sequence>
<dbReference type="InterPro" id="IPR016066">
    <property type="entry name" value="A-D-PHexomutase_CS"/>
</dbReference>
<dbReference type="FunFam" id="3.40.120.10:FF:000001">
    <property type="entry name" value="Phosphoglucosamine mutase"/>
    <property type="match status" value="1"/>
</dbReference>
<dbReference type="HAMAP" id="MF_01554_B">
    <property type="entry name" value="GlmM_B"/>
    <property type="match status" value="1"/>
</dbReference>
<evidence type="ECO:0000259" key="9">
    <source>
        <dbReference type="Pfam" id="PF00408"/>
    </source>
</evidence>
<dbReference type="Pfam" id="PF02879">
    <property type="entry name" value="PGM_PMM_II"/>
    <property type="match status" value="1"/>
</dbReference>
<dbReference type="GO" id="GO:0005975">
    <property type="term" value="P:carbohydrate metabolic process"/>
    <property type="evidence" value="ECO:0007669"/>
    <property type="project" value="InterPro"/>
</dbReference>
<dbReference type="Pfam" id="PF00408">
    <property type="entry name" value="PGM_PMM_IV"/>
    <property type="match status" value="1"/>
</dbReference>
<evidence type="ECO:0000259" key="12">
    <source>
        <dbReference type="Pfam" id="PF02880"/>
    </source>
</evidence>
<dbReference type="NCBIfam" id="NF008139">
    <property type="entry name" value="PRK10887.1"/>
    <property type="match status" value="1"/>
</dbReference>
<keyword evidence="5 6" id="KW-0413">Isomerase</keyword>
<keyword evidence="3 6" id="KW-0479">Metal-binding</keyword>
<feature type="domain" description="Alpha-D-phosphohexomutase alpha/beta/alpha" evidence="11">
    <location>
        <begin position="159"/>
        <end position="256"/>
    </location>
</feature>
<comment type="PTM">
    <text evidence="6">Activated by phosphorylation.</text>
</comment>
<dbReference type="Proteomes" id="UP000752297">
    <property type="component" value="Unassembled WGS sequence"/>
</dbReference>
<dbReference type="CDD" id="cd05802">
    <property type="entry name" value="GlmM"/>
    <property type="match status" value="1"/>
</dbReference>
<comment type="cofactor">
    <cofactor evidence="6">
        <name>Mg(2+)</name>
        <dbReference type="ChEBI" id="CHEBI:18420"/>
    </cofactor>
    <text evidence="6">Binds 1 Mg(2+) ion per subunit.</text>
</comment>
<dbReference type="InterPro" id="IPR006352">
    <property type="entry name" value="GlmM_bact"/>
</dbReference>
<dbReference type="InterPro" id="IPR050060">
    <property type="entry name" value="Phosphoglucosamine_mutase"/>
</dbReference>
<dbReference type="InterPro" id="IPR005846">
    <property type="entry name" value="A-D-PHexomutase_a/b/a-III"/>
</dbReference>
<dbReference type="GO" id="GO:0009252">
    <property type="term" value="P:peptidoglycan biosynthetic process"/>
    <property type="evidence" value="ECO:0007669"/>
    <property type="project" value="UniProtKB-ARBA"/>
</dbReference>
<evidence type="ECO:0000256" key="5">
    <source>
        <dbReference type="ARBA" id="ARBA00023235"/>
    </source>
</evidence>
<evidence type="ECO:0000256" key="4">
    <source>
        <dbReference type="ARBA" id="ARBA00022842"/>
    </source>
</evidence>
<dbReference type="Pfam" id="PF02878">
    <property type="entry name" value="PGM_PMM_I"/>
    <property type="match status" value="1"/>
</dbReference>
<dbReference type="AlphaFoldDB" id="A0A949PQ97"/>
<evidence type="ECO:0000256" key="6">
    <source>
        <dbReference type="HAMAP-Rule" id="MF_01554"/>
    </source>
</evidence>
<dbReference type="PANTHER" id="PTHR42946">
    <property type="entry name" value="PHOSPHOHEXOSE MUTASE"/>
    <property type="match status" value="1"/>
</dbReference>
<feature type="binding site" evidence="6">
    <location>
        <position position="245"/>
    </location>
    <ligand>
        <name>Mg(2+)</name>
        <dbReference type="ChEBI" id="CHEBI:18420"/>
    </ligand>
</feature>
<feature type="active site" description="Phosphoserine intermediate" evidence="6">
    <location>
        <position position="102"/>
    </location>
</feature>
<dbReference type="Pfam" id="PF02880">
    <property type="entry name" value="PGM_PMM_III"/>
    <property type="match status" value="1"/>
</dbReference>
<dbReference type="RefSeq" id="WP_217678699.1">
    <property type="nucleotide sequence ID" value="NZ_JAHRVA010000007.1"/>
</dbReference>
<reference evidence="13 14" key="1">
    <citation type="submission" date="2021-06" db="EMBL/GenBank/DDBJ databases">
        <title>Falsochrobactrum tianjin sp.nov., a new petroleum-degrading bacteria isolated from oily soils.</title>
        <authorList>
            <person name="Chen G."/>
            <person name="Chen H."/>
            <person name="Tian J."/>
            <person name="Qing J."/>
            <person name="Zhong L."/>
            <person name="Ma W."/>
            <person name="Song Y."/>
            <person name="Cui X."/>
            <person name="Yan B."/>
        </authorList>
    </citation>
    <scope>NUCLEOTIDE SEQUENCE [LARGE SCALE GENOMIC DNA]</scope>
    <source>
        <strain evidence="13 14">TDYN1</strain>
    </source>
</reference>
<feature type="domain" description="Alpha-D-phosphohexomutase alpha/beta/alpha" evidence="10">
    <location>
        <begin position="3"/>
        <end position="134"/>
    </location>
</feature>
<evidence type="ECO:0000313" key="13">
    <source>
        <dbReference type="EMBL" id="MBV2144709.1"/>
    </source>
</evidence>
<dbReference type="EMBL" id="JAHRVA010000007">
    <property type="protein sequence ID" value="MBV2144709.1"/>
    <property type="molecule type" value="Genomic_DNA"/>
</dbReference>
<name>A0A949PQ97_9HYPH</name>
<dbReference type="InterPro" id="IPR005844">
    <property type="entry name" value="A-D-PHexomutase_a/b/a-I"/>
</dbReference>
<dbReference type="GO" id="GO:0005829">
    <property type="term" value="C:cytosol"/>
    <property type="evidence" value="ECO:0007669"/>
    <property type="project" value="TreeGrafter"/>
</dbReference>
<feature type="domain" description="Alpha-D-phosphohexomutase C-terminal" evidence="9">
    <location>
        <begin position="376"/>
        <end position="440"/>
    </location>
</feature>
<evidence type="ECO:0000313" key="14">
    <source>
        <dbReference type="Proteomes" id="UP000752297"/>
    </source>
</evidence>
<protein>
    <recommendedName>
        <fullName evidence="6 8">Phosphoglucosamine mutase</fullName>
        <ecNumber evidence="6 8">5.4.2.10</ecNumber>
    </recommendedName>
</protein>
<feature type="binding site" evidence="6">
    <location>
        <position position="247"/>
    </location>
    <ligand>
        <name>Mg(2+)</name>
        <dbReference type="ChEBI" id="CHEBI:18420"/>
    </ligand>
</feature>
<evidence type="ECO:0000256" key="3">
    <source>
        <dbReference type="ARBA" id="ARBA00022723"/>
    </source>
</evidence>
<evidence type="ECO:0000256" key="1">
    <source>
        <dbReference type="ARBA" id="ARBA00010231"/>
    </source>
</evidence>
<comment type="similarity">
    <text evidence="1 6 7">Belongs to the phosphohexose mutase family.</text>
</comment>
<keyword evidence="14" id="KW-1185">Reference proteome</keyword>
<evidence type="ECO:0000256" key="8">
    <source>
        <dbReference type="RuleBase" id="RU004327"/>
    </source>
</evidence>
<comment type="catalytic activity">
    <reaction evidence="6 8">
        <text>alpha-D-glucosamine 1-phosphate = D-glucosamine 6-phosphate</text>
        <dbReference type="Rhea" id="RHEA:23424"/>
        <dbReference type="ChEBI" id="CHEBI:58516"/>
        <dbReference type="ChEBI" id="CHEBI:58725"/>
        <dbReference type="EC" id="5.4.2.10"/>
    </reaction>
</comment>
<evidence type="ECO:0000259" key="11">
    <source>
        <dbReference type="Pfam" id="PF02879"/>
    </source>
</evidence>
<dbReference type="GO" id="GO:0000287">
    <property type="term" value="F:magnesium ion binding"/>
    <property type="evidence" value="ECO:0007669"/>
    <property type="project" value="UniProtKB-UniRule"/>
</dbReference>
<evidence type="ECO:0000259" key="10">
    <source>
        <dbReference type="Pfam" id="PF02878"/>
    </source>
</evidence>
<dbReference type="NCBIfam" id="TIGR01455">
    <property type="entry name" value="glmM"/>
    <property type="match status" value="1"/>
</dbReference>
<dbReference type="PROSITE" id="PS00710">
    <property type="entry name" value="PGM_PMM"/>
    <property type="match status" value="1"/>
</dbReference>
<dbReference type="InterPro" id="IPR005845">
    <property type="entry name" value="A-D-PHexomutase_a/b/a-II"/>
</dbReference>
<comment type="function">
    <text evidence="6 8">Catalyzes the conversion of glucosamine-6-phosphate to glucosamine-1-phosphate.</text>
</comment>
<keyword evidence="4 6" id="KW-0460">Magnesium</keyword>
<organism evidence="13 14">
    <name type="scientific">Falsochrobactrum tianjinense</name>
    <dbReference type="NCBI Taxonomy" id="2706015"/>
    <lineage>
        <taxon>Bacteria</taxon>
        <taxon>Pseudomonadati</taxon>
        <taxon>Pseudomonadota</taxon>
        <taxon>Alphaproteobacteria</taxon>
        <taxon>Hyphomicrobiales</taxon>
        <taxon>Brucellaceae</taxon>
        <taxon>Falsochrobactrum</taxon>
    </lineage>
</organism>
<dbReference type="GO" id="GO:0008966">
    <property type="term" value="F:phosphoglucosamine mutase activity"/>
    <property type="evidence" value="ECO:0007669"/>
    <property type="project" value="UniProtKB-UniRule"/>
</dbReference>
<dbReference type="FunFam" id="3.40.120.10:FF:000003">
    <property type="entry name" value="Phosphoglucosamine mutase"/>
    <property type="match status" value="1"/>
</dbReference>
<feature type="binding site" description="via phosphate group" evidence="6">
    <location>
        <position position="102"/>
    </location>
    <ligand>
        <name>Mg(2+)</name>
        <dbReference type="ChEBI" id="CHEBI:18420"/>
    </ligand>
</feature>
<dbReference type="GO" id="GO:0006048">
    <property type="term" value="P:UDP-N-acetylglucosamine biosynthetic process"/>
    <property type="evidence" value="ECO:0007669"/>
    <property type="project" value="TreeGrafter"/>
</dbReference>
<feature type="modified residue" description="Phosphoserine" evidence="6">
    <location>
        <position position="102"/>
    </location>
</feature>
<proteinExistence type="inferred from homology"/>
<gene>
    <name evidence="6 13" type="primary">glmM</name>
    <name evidence="13" type="ORF">KUG47_14510</name>
</gene>
<feature type="binding site" evidence="6">
    <location>
        <position position="243"/>
    </location>
    <ligand>
        <name>Mg(2+)</name>
        <dbReference type="ChEBI" id="CHEBI:18420"/>
    </ligand>
</feature>
<dbReference type="GO" id="GO:0004615">
    <property type="term" value="F:phosphomannomutase activity"/>
    <property type="evidence" value="ECO:0007669"/>
    <property type="project" value="TreeGrafter"/>
</dbReference>
<dbReference type="PANTHER" id="PTHR42946:SF1">
    <property type="entry name" value="PHOSPHOGLUCOMUTASE (ALPHA-D-GLUCOSE-1,6-BISPHOSPHATE-DEPENDENT)"/>
    <property type="match status" value="1"/>
</dbReference>
<keyword evidence="2 6" id="KW-0597">Phosphoprotein</keyword>
<comment type="caution">
    <text evidence="13">The sequence shown here is derived from an EMBL/GenBank/DDBJ whole genome shotgun (WGS) entry which is preliminary data.</text>
</comment>
<dbReference type="FunFam" id="3.30.310.50:FF:000001">
    <property type="entry name" value="Phosphoglucosamine mutase"/>
    <property type="match status" value="1"/>
</dbReference>
<dbReference type="EC" id="5.4.2.10" evidence="6 8"/>